<comment type="caution">
    <text evidence="8">The sequence shown here is derived from an EMBL/GenBank/DDBJ whole genome shotgun (WGS) entry which is preliminary data.</text>
</comment>
<organism evidence="8 9">
    <name type="scientific">Rhodococcus gannanensis</name>
    <dbReference type="NCBI Taxonomy" id="1960308"/>
    <lineage>
        <taxon>Bacteria</taxon>
        <taxon>Bacillati</taxon>
        <taxon>Actinomycetota</taxon>
        <taxon>Actinomycetes</taxon>
        <taxon>Mycobacteriales</taxon>
        <taxon>Nocardiaceae</taxon>
        <taxon>Rhodococcus</taxon>
    </lineage>
</organism>
<dbReference type="InterPro" id="IPR013525">
    <property type="entry name" value="ABC2_TM"/>
</dbReference>
<keyword evidence="3 6" id="KW-0812">Transmembrane</keyword>
<feature type="transmembrane region" description="Helical" evidence="6">
    <location>
        <begin position="313"/>
        <end position="333"/>
    </location>
</feature>
<dbReference type="RefSeq" id="WP_378483304.1">
    <property type="nucleotide sequence ID" value="NZ_JBHUFB010000001.1"/>
</dbReference>
<dbReference type="Proteomes" id="UP001597286">
    <property type="component" value="Unassembled WGS sequence"/>
</dbReference>
<keyword evidence="4 6" id="KW-1133">Transmembrane helix</keyword>
<feature type="domain" description="ABC-2 type transporter transmembrane" evidence="7">
    <location>
        <begin position="46"/>
        <end position="388"/>
    </location>
</feature>
<evidence type="ECO:0000313" key="9">
    <source>
        <dbReference type="Proteomes" id="UP001597286"/>
    </source>
</evidence>
<evidence type="ECO:0000256" key="2">
    <source>
        <dbReference type="ARBA" id="ARBA00022475"/>
    </source>
</evidence>
<evidence type="ECO:0000256" key="4">
    <source>
        <dbReference type="ARBA" id="ARBA00022989"/>
    </source>
</evidence>
<evidence type="ECO:0000256" key="5">
    <source>
        <dbReference type="ARBA" id="ARBA00023136"/>
    </source>
</evidence>
<sequence>MSTATTDRRPDAGRPAVGATRAVALVARREFRTQVHKRSFVISNLIILVAIVGGIVGYSIFSGGDDVDTSTVGLVGDQSLTATLESTGEQLGTPVEVVGVADEATAREQVESGDLDVALVPAADGSAVAVTESDVDGGLRTVLDVAVAGQAQQRALDAQGVDVGQLSAATSAAVVTVDAIDPPDPEQSQRVALSVTAVFLLYMQILGFGMAVAMGVVEEKSSRVVELLLSTVRPLHLLWGKILGIGAVGFVQLTAYGIAGVGAGLATGVLTVTGTALAVLASTLAWFVLGFVFFAALYAAAGSMVSRQEDVNSTSMPLMLVIMAMFFSAFSAVGDPDGTVSSVLSWIPPFSAILMPLRIAAGVASPMQIIATVAIMIAATVLAATVAAKVYQRSILRVGATVSWREAFGRS</sequence>
<dbReference type="EMBL" id="JBHUFB010000001">
    <property type="protein sequence ID" value="MFD1810749.1"/>
    <property type="molecule type" value="Genomic_DNA"/>
</dbReference>
<evidence type="ECO:0000256" key="3">
    <source>
        <dbReference type="ARBA" id="ARBA00022692"/>
    </source>
</evidence>
<accession>A0ABW4NYT5</accession>
<feature type="transmembrane region" description="Helical" evidence="6">
    <location>
        <begin position="191"/>
        <end position="217"/>
    </location>
</feature>
<proteinExistence type="predicted"/>
<feature type="transmembrane region" description="Helical" evidence="6">
    <location>
        <begin position="369"/>
        <end position="388"/>
    </location>
</feature>
<protein>
    <submittedName>
        <fullName evidence="8">ABC transporter permease</fullName>
    </submittedName>
</protein>
<evidence type="ECO:0000259" key="7">
    <source>
        <dbReference type="Pfam" id="PF12698"/>
    </source>
</evidence>
<dbReference type="InterPro" id="IPR051449">
    <property type="entry name" value="ABC-2_transporter_component"/>
</dbReference>
<reference evidence="9" key="1">
    <citation type="journal article" date="2019" name="Int. J. Syst. Evol. Microbiol.">
        <title>The Global Catalogue of Microorganisms (GCM) 10K type strain sequencing project: providing services to taxonomists for standard genome sequencing and annotation.</title>
        <authorList>
            <consortium name="The Broad Institute Genomics Platform"/>
            <consortium name="The Broad Institute Genome Sequencing Center for Infectious Disease"/>
            <person name="Wu L."/>
            <person name="Ma J."/>
        </authorList>
    </citation>
    <scope>NUCLEOTIDE SEQUENCE [LARGE SCALE GENOMIC DNA]</scope>
    <source>
        <strain evidence="9">DT72</strain>
    </source>
</reference>
<keyword evidence="9" id="KW-1185">Reference proteome</keyword>
<evidence type="ECO:0000313" key="8">
    <source>
        <dbReference type="EMBL" id="MFD1810749.1"/>
    </source>
</evidence>
<keyword evidence="2" id="KW-1003">Cell membrane</keyword>
<feature type="transmembrane region" description="Helical" evidence="6">
    <location>
        <begin position="238"/>
        <end position="259"/>
    </location>
</feature>
<comment type="subcellular location">
    <subcellularLocation>
        <location evidence="1">Cell membrane</location>
        <topology evidence="1">Multi-pass membrane protein</topology>
    </subcellularLocation>
</comment>
<feature type="transmembrane region" description="Helical" evidence="6">
    <location>
        <begin position="279"/>
        <end position="301"/>
    </location>
</feature>
<gene>
    <name evidence="8" type="ORF">ACFSJG_00855</name>
</gene>
<evidence type="ECO:0000256" key="6">
    <source>
        <dbReference type="SAM" id="Phobius"/>
    </source>
</evidence>
<feature type="transmembrane region" description="Helical" evidence="6">
    <location>
        <begin position="39"/>
        <end position="61"/>
    </location>
</feature>
<dbReference type="PANTHER" id="PTHR30294">
    <property type="entry name" value="MEMBRANE COMPONENT OF ABC TRANSPORTER YHHJ-RELATED"/>
    <property type="match status" value="1"/>
</dbReference>
<name>A0ABW4NYT5_9NOCA</name>
<dbReference type="Pfam" id="PF12698">
    <property type="entry name" value="ABC2_membrane_3"/>
    <property type="match status" value="1"/>
</dbReference>
<evidence type="ECO:0000256" key="1">
    <source>
        <dbReference type="ARBA" id="ARBA00004651"/>
    </source>
</evidence>
<dbReference type="PANTHER" id="PTHR30294:SF29">
    <property type="entry name" value="MULTIDRUG ABC TRANSPORTER PERMEASE YBHS-RELATED"/>
    <property type="match status" value="1"/>
</dbReference>
<keyword evidence="5 6" id="KW-0472">Membrane</keyword>